<dbReference type="PANTHER" id="PTHR48097">
    <property type="entry name" value="L-THREONINE ALDOLASE-RELATED"/>
    <property type="match status" value="1"/>
</dbReference>
<dbReference type="Pfam" id="PF01212">
    <property type="entry name" value="Beta_elim_lyase"/>
    <property type="match status" value="1"/>
</dbReference>
<dbReference type="EMBL" id="FXTB01000001">
    <property type="protein sequence ID" value="SMO42932.1"/>
    <property type="molecule type" value="Genomic_DNA"/>
</dbReference>
<dbReference type="AlphaFoldDB" id="A0A521B743"/>
<evidence type="ECO:0000256" key="2">
    <source>
        <dbReference type="ARBA" id="ARBA00006966"/>
    </source>
</evidence>
<evidence type="ECO:0000256" key="3">
    <source>
        <dbReference type="ARBA" id="ARBA00022898"/>
    </source>
</evidence>
<dbReference type="InterPro" id="IPR015422">
    <property type="entry name" value="PyrdxlP-dep_Trfase_small"/>
</dbReference>
<dbReference type="GO" id="GO:0006520">
    <property type="term" value="P:amino acid metabolic process"/>
    <property type="evidence" value="ECO:0007669"/>
    <property type="project" value="InterPro"/>
</dbReference>
<keyword evidence="3" id="KW-0663">Pyridoxal phosphate</keyword>
<dbReference type="InterPro" id="IPR015424">
    <property type="entry name" value="PyrdxlP-dep_Trfase"/>
</dbReference>
<dbReference type="InterPro" id="IPR001597">
    <property type="entry name" value="ArAA_b-elim_lyase/Thr_aldolase"/>
</dbReference>
<organism evidence="5 6">
    <name type="scientific">Saccharicrinis carchari</name>
    <dbReference type="NCBI Taxonomy" id="1168039"/>
    <lineage>
        <taxon>Bacteria</taxon>
        <taxon>Pseudomonadati</taxon>
        <taxon>Bacteroidota</taxon>
        <taxon>Bacteroidia</taxon>
        <taxon>Marinilabiliales</taxon>
        <taxon>Marinilabiliaceae</taxon>
        <taxon>Saccharicrinis</taxon>
    </lineage>
</organism>
<evidence type="ECO:0000259" key="4">
    <source>
        <dbReference type="Pfam" id="PF01212"/>
    </source>
</evidence>
<comment type="cofactor">
    <cofactor evidence="1">
        <name>pyridoxal 5'-phosphate</name>
        <dbReference type="ChEBI" id="CHEBI:597326"/>
    </cofactor>
</comment>
<feature type="domain" description="Aromatic amino acid beta-eliminating lyase/threonine aldolase" evidence="4">
    <location>
        <begin position="7"/>
        <end position="291"/>
    </location>
</feature>
<evidence type="ECO:0000313" key="5">
    <source>
        <dbReference type="EMBL" id="SMO42932.1"/>
    </source>
</evidence>
<keyword evidence="6" id="KW-1185">Reference proteome</keyword>
<dbReference type="GO" id="GO:0016829">
    <property type="term" value="F:lyase activity"/>
    <property type="evidence" value="ECO:0007669"/>
    <property type="project" value="InterPro"/>
</dbReference>
<protein>
    <submittedName>
        <fullName evidence="5">L-threonine aldolase</fullName>
    </submittedName>
</protein>
<gene>
    <name evidence="5" type="ORF">SAMN06265379_101762</name>
</gene>
<evidence type="ECO:0000256" key="1">
    <source>
        <dbReference type="ARBA" id="ARBA00001933"/>
    </source>
</evidence>
<dbReference type="PANTHER" id="PTHR48097:SF5">
    <property type="entry name" value="LOW SPECIFICITY L-THREONINE ALDOLASE"/>
    <property type="match status" value="1"/>
</dbReference>
<dbReference type="CDD" id="cd06502">
    <property type="entry name" value="TA_like"/>
    <property type="match status" value="1"/>
</dbReference>
<dbReference type="SUPFAM" id="SSF53383">
    <property type="entry name" value="PLP-dependent transferases"/>
    <property type="match status" value="1"/>
</dbReference>
<dbReference type="RefSeq" id="WP_246095425.1">
    <property type="nucleotide sequence ID" value="NZ_FXTB01000001.1"/>
</dbReference>
<dbReference type="Proteomes" id="UP000319040">
    <property type="component" value="Unassembled WGS sequence"/>
</dbReference>
<accession>A0A521B743</accession>
<evidence type="ECO:0000313" key="6">
    <source>
        <dbReference type="Proteomes" id="UP000319040"/>
    </source>
</evidence>
<proteinExistence type="inferred from homology"/>
<dbReference type="Gene3D" id="3.90.1150.10">
    <property type="entry name" value="Aspartate Aminotransferase, domain 1"/>
    <property type="match status" value="1"/>
</dbReference>
<comment type="similarity">
    <text evidence="2">Belongs to the threonine aldolase family.</text>
</comment>
<name>A0A521B743_SACCC</name>
<dbReference type="InterPro" id="IPR015421">
    <property type="entry name" value="PyrdxlP-dep_Trfase_major"/>
</dbReference>
<reference evidence="5 6" key="1">
    <citation type="submission" date="2017-05" db="EMBL/GenBank/DDBJ databases">
        <authorList>
            <person name="Varghese N."/>
            <person name="Submissions S."/>
        </authorList>
    </citation>
    <scope>NUCLEOTIDE SEQUENCE [LARGE SCALE GENOMIC DNA]</scope>
    <source>
        <strain evidence="5 6">DSM 27040</strain>
    </source>
</reference>
<dbReference type="Gene3D" id="3.40.640.10">
    <property type="entry name" value="Type I PLP-dependent aspartate aminotransferase-like (Major domain)"/>
    <property type="match status" value="1"/>
</dbReference>
<sequence>MGRIRGFASDNNSGVHPKVLEALTNANNGHAVGYGGDELTHRTIQKFRELFGMDTDVFFVYNGTGANVIAIQALTRPYHSVICPETAHINVDECGAPEKHSGCKLLPVQTDNGKLTVANIAAQMHGIGFEHHSQPGMVSITQATELGTLYAIEEIREIADYAHQNNMYLHMDGARISNAAAALNCTFKEMTIDAGVDVLSFGGTKNGLMFGEAVLFFKQPTGAVKYIRKQTAQLHSKMRYTAAQFEALLSDNLWRTNAFHANKMAQKLAVKLKAIPQIKITQEVQSNGVFAIVPPQIIAPLQKEFFFYVWDEHKSEVRWMCSFDTREEDIDDLVALIKREVAETCQHP</sequence>